<comment type="cofactor">
    <cofactor evidence="8">
        <name>a divalent metal cation</name>
        <dbReference type="ChEBI" id="CHEBI:60240"/>
    </cofactor>
</comment>
<dbReference type="InterPro" id="IPR017437">
    <property type="entry name" value="ATP-NAD_kinase_PpnK-typ_C"/>
</dbReference>
<feature type="binding site" evidence="8">
    <location>
        <begin position="139"/>
        <end position="140"/>
    </location>
    <ligand>
        <name>NAD(+)</name>
        <dbReference type="ChEBI" id="CHEBI:57540"/>
    </ligand>
</feature>
<keyword evidence="5 8" id="KW-0521">NADP</keyword>
<dbReference type="Gene3D" id="2.60.200.30">
    <property type="entry name" value="Probable inorganic polyphosphate/atp-NAD kinase, domain 2"/>
    <property type="match status" value="1"/>
</dbReference>
<feature type="binding site" evidence="8">
    <location>
        <begin position="180"/>
        <end position="185"/>
    </location>
    <ligand>
        <name>NAD(+)</name>
        <dbReference type="ChEBI" id="CHEBI:57540"/>
    </ligand>
</feature>
<dbReference type="Pfam" id="PF20143">
    <property type="entry name" value="NAD_kinase_C"/>
    <property type="match status" value="1"/>
</dbReference>
<feature type="binding site" evidence="8">
    <location>
        <begin position="65"/>
        <end position="66"/>
    </location>
    <ligand>
        <name>NAD(+)</name>
        <dbReference type="ChEBI" id="CHEBI:57540"/>
    </ligand>
</feature>
<dbReference type="Gene3D" id="3.40.50.10330">
    <property type="entry name" value="Probable inorganic polyphosphate/atp-NAD kinase, domain 1"/>
    <property type="match status" value="1"/>
</dbReference>
<keyword evidence="3 8" id="KW-0418">Kinase</keyword>
<keyword evidence="6 8" id="KW-0520">NAD</keyword>
<evidence type="ECO:0000256" key="3">
    <source>
        <dbReference type="ARBA" id="ARBA00022777"/>
    </source>
</evidence>
<feature type="binding site" evidence="8">
    <location>
        <position position="239"/>
    </location>
    <ligand>
        <name>NAD(+)</name>
        <dbReference type="ChEBI" id="CHEBI:57540"/>
    </ligand>
</feature>
<keyword evidence="4 8" id="KW-0067">ATP-binding</keyword>
<evidence type="ECO:0000256" key="2">
    <source>
        <dbReference type="ARBA" id="ARBA00022741"/>
    </source>
</evidence>
<evidence type="ECO:0000256" key="6">
    <source>
        <dbReference type="ARBA" id="ARBA00023027"/>
    </source>
</evidence>
<gene>
    <name evidence="8" type="primary">nadK</name>
    <name evidence="9" type="ORF">J2S03_000177</name>
</gene>
<dbReference type="InterPro" id="IPR016064">
    <property type="entry name" value="NAD/diacylglycerol_kinase_sf"/>
</dbReference>
<accession>A0ABT9XEX9</accession>
<dbReference type="RefSeq" id="WP_274455779.1">
    <property type="nucleotide sequence ID" value="NZ_CP067097.1"/>
</dbReference>
<comment type="function">
    <text evidence="8">Involved in the regulation of the intracellular balance of NAD and NADP, and is a key enzyme in the biosynthesis of NADP. Catalyzes specifically the phosphorylation on 2'-hydroxyl of the adenosine moiety of NAD to yield NADP.</text>
</comment>
<sequence length="281" mass="30624">MRTVALLLNPDKPGARGLMERTRTLLREAGIETVCGETGKDADHGVFPADEVLKAVELAFVFGGDGTLLGMARRLAPLSVPLLGINVGHLGFLTEAEPANIDETVQRVIERDYELETRMMLTASVVHDGEVRAEFHGLNDVGIGKGSFARMVHVDAYVDDVLLDSYSGDGVIVSTPTGSTAYSLSCGGPIVAPHLKVMLITPICPHTLFSRPCVIDDCQQVRFVVHDNYEDVGLTVDGQVGVRLEVGDEVYVRKSVHATTLVKWRGREFFRVLRQKLRGDA</sequence>
<keyword evidence="8" id="KW-0963">Cytoplasm</keyword>
<feature type="binding site" evidence="8">
    <location>
        <position position="169"/>
    </location>
    <ligand>
        <name>NAD(+)</name>
        <dbReference type="ChEBI" id="CHEBI:57540"/>
    </ligand>
</feature>
<dbReference type="EC" id="2.7.1.23" evidence="8"/>
<evidence type="ECO:0000256" key="7">
    <source>
        <dbReference type="ARBA" id="ARBA00047925"/>
    </source>
</evidence>
<comment type="caution">
    <text evidence="8">Lacks conserved residue(s) required for the propagation of feature annotation.</text>
</comment>
<organism evidence="9 10">
    <name type="scientific">Alicyclobacillus cycloheptanicus</name>
    <dbReference type="NCBI Taxonomy" id="1457"/>
    <lineage>
        <taxon>Bacteria</taxon>
        <taxon>Bacillati</taxon>
        <taxon>Bacillota</taxon>
        <taxon>Bacilli</taxon>
        <taxon>Bacillales</taxon>
        <taxon>Alicyclobacillaceae</taxon>
        <taxon>Alicyclobacillus</taxon>
    </lineage>
</organism>
<proteinExistence type="inferred from homology"/>
<evidence type="ECO:0000256" key="4">
    <source>
        <dbReference type="ARBA" id="ARBA00022840"/>
    </source>
</evidence>
<dbReference type="GO" id="GO:0003951">
    <property type="term" value="F:NAD+ kinase activity"/>
    <property type="evidence" value="ECO:0007669"/>
    <property type="project" value="UniProtKB-EC"/>
</dbReference>
<evidence type="ECO:0000256" key="1">
    <source>
        <dbReference type="ARBA" id="ARBA00022679"/>
    </source>
</evidence>
<keyword evidence="1 8" id="KW-0808">Transferase</keyword>
<reference evidence="9 10" key="1">
    <citation type="submission" date="2023-07" db="EMBL/GenBank/DDBJ databases">
        <title>Genomic Encyclopedia of Type Strains, Phase IV (KMG-IV): sequencing the most valuable type-strain genomes for metagenomic binning, comparative biology and taxonomic classification.</title>
        <authorList>
            <person name="Goeker M."/>
        </authorList>
    </citation>
    <scope>NUCLEOTIDE SEQUENCE [LARGE SCALE GENOMIC DNA]</scope>
    <source>
        <strain evidence="9 10">DSM 4006</strain>
    </source>
</reference>
<comment type="similarity">
    <text evidence="8">Belongs to the NAD kinase family.</text>
</comment>
<dbReference type="Proteomes" id="UP001232973">
    <property type="component" value="Unassembled WGS sequence"/>
</dbReference>
<comment type="catalytic activity">
    <reaction evidence="7 8">
        <text>NAD(+) + ATP = ADP + NADP(+) + H(+)</text>
        <dbReference type="Rhea" id="RHEA:18629"/>
        <dbReference type="ChEBI" id="CHEBI:15378"/>
        <dbReference type="ChEBI" id="CHEBI:30616"/>
        <dbReference type="ChEBI" id="CHEBI:57540"/>
        <dbReference type="ChEBI" id="CHEBI:58349"/>
        <dbReference type="ChEBI" id="CHEBI:456216"/>
        <dbReference type="EC" id="2.7.1.23"/>
    </reaction>
</comment>
<evidence type="ECO:0000256" key="5">
    <source>
        <dbReference type="ARBA" id="ARBA00022857"/>
    </source>
</evidence>
<comment type="caution">
    <text evidence="9">The sequence shown here is derived from an EMBL/GenBank/DDBJ whole genome shotgun (WGS) entry which is preliminary data.</text>
</comment>
<comment type="subcellular location">
    <subcellularLocation>
        <location evidence="8">Cytoplasm</location>
    </subcellularLocation>
</comment>
<dbReference type="HAMAP" id="MF_00361">
    <property type="entry name" value="NAD_kinase"/>
    <property type="match status" value="1"/>
</dbReference>
<feature type="active site" description="Proton acceptor" evidence="8">
    <location>
        <position position="65"/>
    </location>
</feature>
<dbReference type="PANTHER" id="PTHR20275">
    <property type="entry name" value="NAD KINASE"/>
    <property type="match status" value="1"/>
</dbReference>
<evidence type="ECO:0000256" key="8">
    <source>
        <dbReference type="HAMAP-Rule" id="MF_00361"/>
    </source>
</evidence>
<keyword evidence="10" id="KW-1185">Reference proteome</keyword>
<protein>
    <recommendedName>
        <fullName evidence="8">NAD kinase</fullName>
        <ecNumber evidence="8">2.7.1.23</ecNumber>
    </recommendedName>
    <alternativeName>
        <fullName evidence="8">ATP-dependent NAD kinase</fullName>
    </alternativeName>
</protein>
<dbReference type="SUPFAM" id="SSF111331">
    <property type="entry name" value="NAD kinase/diacylglycerol kinase-like"/>
    <property type="match status" value="1"/>
</dbReference>
<evidence type="ECO:0000313" key="9">
    <source>
        <dbReference type="EMBL" id="MDQ0188373.1"/>
    </source>
</evidence>
<dbReference type="InterPro" id="IPR017438">
    <property type="entry name" value="ATP-NAD_kinase_N"/>
</dbReference>
<keyword evidence="2 8" id="KW-0547">Nucleotide-binding</keyword>
<dbReference type="EMBL" id="JAUSTP010000001">
    <property type="protein sequence ID" value="MDQ0188373.1"/>
    <property type="molecule type" value="Genomic_DNA"/>
</dbReference>
<dbReference type="PANTHER" id="PTHR20275:SF0">
    <property type="entry name" value="NAD KINASE"/>
    <property type="match status" value="1"/>
</dbReference>
<evidence type="ECO:0000313" key="10">
    <source>
        <dbReference type="Proteomes" id="UP001232973"/>
    </source>
</evidence>
<feature type="binding site" evidence="8">
    <location>
        <position position="150"/>
    </location>
    <ligand>
        <name>NAD(+)</name>
        <dbReference type="ChEBI" id="CHEBI:57540"/>
    </ligand>
</feature>
<name>A0ABT9XEX9_9BACL</name>
<dbReference type="InterPro" id="IPR002504">
    <property type="entry name" value="NADK"/>
</dbReference>
<dbReference type="Pfam" id="PF01513">
    <property type="entry name" value="NAD_kinase"/>
    <property type="match status" value="1"/>
</dbReference>